<gene>
    <name evidence="1" type="ORF">llap_2995</name>
</gene>
<sequence>MYLLNLPKTPHQLGGSPLDTLQHFNVLLLVRGPELNTVLKVRPHQCRVQRHHHFPTPAGHAIPDTSQDAIGLLGHLGTLLAHVKLSVHQYPQILFCWATIQPLFPKPVALPGVVVTQMQDLALGLIEPHAIGLGSLIQPVQVPLLSLPTLKQINTLT</sequence>
<dbReference type="EMBL" id="KZ505701">
    <property type="protein sequence ID" value="PKU46678.1"/>
    <property type="molecule type" value="Genomic_DNA"/>
</dbReference>
<name>A0A2I0UKY9_LIMLA</name>
<evidence type="ECO:0000313" key="1">
    <source>
        <dbReference type="EMBL" id="PKU46678.1"/>
    </source>
</evidence>
<dbReference type="OrthoDB" id="9220997at2759"/>
<keyword evidence="2" id="KW-1185">Reference proteome</keyword>
<reference evidence="2" key="1">
    <citation type="submission" date="2017-11" db="EMBL/GenBank/DDBJ databases">
        <authorList>
            <person name="Lima N.C."/>
            <person name="Parody-Merino A.M."/>
            <person name="Battley P.F."/>
            <person name="Fidler A.E."/>
            <person name="Prosdocimi F."/>
        </authorList>
    </citation>
    <scope>NUCLEOTIDE SEQUENCE [LARGE SCALE GENOMIC DNA]</scope>
</reference>
<evidence type="ECO:0000313" key="2">
    <source>
        <dbReference type="Proteomes" id="UP000233556"/>
    </source>
</evidence>
<proteinExistence type="predicted"/>
<dbReference type="Proteomes" id="UP000233556">
    <property type="component" value="Unassembled WGS sequence"/>
</dbReference>
<accession>A0A2I0UKY9</accession>
<organism evidence="1 2">
    <name type="scientific">Limosa lapponica baueri</name>
    <dbReference type="NCBI Taxonomy" id="1758121"/>
    <lineage>
        <taxon>Eukaryota</taxon>
        <taxon>Metazoa</taxon>
        <taxon>Chordata</taxon>
        <taxon>Craniata</taxon>
        <taxon>Vertebrata</taxon>
        <taxon>Euteleostomi</taxon>
        <taxon>Archelosauria</taxon>
        <taxon>Archosauria</taxon>
        <taxon>Dinosauria</taxon>
        <taxon>Saurischia</taxon>
        <taxon>Theropoda</taxon>
        <taxon>Coelurosauria</taxon>
        <taxon>Aves</taxon>
        <taxon>Neognathae</taxon>
        <taxon>Neoaves</taxon>
        <taxon>Charadriiformes</taxon>
        <taxon>Scolopacidae</taxon>
        <taxon>Limosa</taxon>
    </lineage>
</organism>
<dbReference type="AlphaFoldDB" id="A0A2I0UKY9"/>
<reference evidence="2" key="2">
    <citation type="submission" date="2017-12" db="EMBL/GenBank/DDBJ databases">
        <title>Genome sequence of the Bar-tailed Godwit (Limosa lapponica baueri).</title>
        <authorList>
            <person name="Lima N.C.B."/>
            <person name="Parody-Merino A.M."/>
            <person name="Battley P.F."/>
            <person name="Fidler A.E."/>
            <person name="Prosdocimi F."/>
        </authorList>
    </citation>
    <scope>NUCLEOTIDE SEQUENCE [LARGE SCALE GENOMIC DNA]</scope>
</reference>
<protein>
    <submittedName>
        <fullName evidence="1">Uncharacterized protein</fullName>
    </submittedName>
</protein>